<keyword evidence="2" id="KW-1185">Reference proteome</keyword>
<gene>
    <name evidence="1" type="ORF">H6A31_10200</name>
</gene>
<dbReference type="Pfam" id="PF20330">
    <property type="entry name" value="DUF6625"/>
    <property type="match status" value="1"/>
</dbReference>
<proteinExistence type="predicted"/>
<protein>
    <submittedName>
        <fullName evidence="1">Uncharacterized protein</fullName>
    </submittedName>
</protein>
<evidence type="ECO:0000313" key="2">
    <source>
        <dbReference type="Proteomes" id="UP000703295"/>
    </source>
</evidence>
<name>A0ABS2EXQ5_9BACE</name>
<sequence>MTSILVIHPYFGKFPNIFPFWLESCHLNEDVDFLIVTDQQITTTSPNIHIWNTTLSEIKKRIEKITGISVWLEKPYKLCDFRPLFGEIFKEYTSNFDFWGYCDCDLIFGNIRYFLTEDILRNYDYILGWGHFHIQKTIDPKFENVWKTARGLWRNINWKEVFQSNQNEWFDELPYGASGRYYELYPEKCWMGYSNNHACYESPTPSLLNFYSLFNNYQLWEKWEGYQKQLNRLPFLQRQPNGDLHNIIYHKQGINLFTIGINEKGFIESRPILYVHFYKRKFSIKLENRIQYIIRPNAFIPYRKLNKILLYIYSHHLSIYWDYIKYRINRKLSKRN</sequence>
<dbReference type="InterPro" id="IPR046733">
    <property type="entry name" value="DUF6625"/>
</dbReference>
<dbReference type="RefSeq" id="WP_204476215.1">
    <property type="nucleotide sequence ID" value="NZ_JACJJW010000027.1"/>
</dbReference>
<reference evidence="1 2" key="1">
    <citation type="journal article" date="2021" name="Sci. Rep.">
        <title>The distribution of antibiotic resistance genes in chicken gut microbiota commensals.</title>
        <authorList>
            <person name="Juricova H."/>
            <person name="Matiasovicova J."/>
            <person name="Kubasova T."/>
            <person name="Cejkova D."/>
            <person name="Rychlik I."/>
        </authorList>
    </citation>
    <scope>NUCLEOTIDE SEQUENCE [LARGE SCALE GENOMIC DNA]</scope>
    <source>
        <strain evidence="1 2">An801</strain>
    </source>
</reference>
<dbReference type="Proteomes" id="UP000703295">
    <property type="component" value="Unassembled WGS sequence"/>
</dbReference>
<comment type="caution">
    <text evidence="1">The sequence shown here is derived from an EMBL/GenBank/DDBJ whole genome shotgun (WGS) entry which is preliminary data.</text>
</comment>
<organism evidence="1 2">
    <name type="scientific">Bacteroides mediterraneensis</name>
    <dbReference type="NCBI Taxonomy" id="1841856"/>
    <lineage>
        <taxon>Bacteria</taxon>
        <taxon>Pseudomonadati</taxon>
        <taxon>Bacteroidota</taxon>
        <taxon>Bacteroidia</taxon>
        <taxon>Bacteroidales</taxon>
        <taxon>Bacteroidaceae</taxon>
        <taxon>Bacteroides</taxon>
    </lineage>
</organism>
<dbReference type="EMBL" id="JACJJW010000027">
    <property type="protein sequence ID" value="MBM6759044.1"/>
    <property type="molecule type" value="Genomic_DNA"/>
</dbReference>
<evidence type="ECO:0000313" key="1">
    <source>
        <dbReference type="EMBL" id="MBM6759044.1"/>
    </source>
</evidence>
<accession>A0ABS2EXQ5</accession>